<dbReference type="KEGG" id="mis:MICPUN_109106"/>
<dbReference type="InterPro" id="IPR004827">
    <property type="entry name" value="bZIP"/>
</dbReference>
<dbReference type="InParanoid" id="C1EDI4"/>
<feature type="compositionally biased region" description="Basic residues" evidence="2">
    <location>
        <begin position="146"/>
        <end position="155"/>
    </location>
</feature>
<dbReference type="AlphaFoldDB" id="C1EDI4"/>
<evidence type="ECO:0000256" key="2">
    <source>
        <dbReference type="SAM" id="MobiDB-lite"/>
    </source>
</evidence>
<proteinExistence type="predicted"/>
<dbReference type="OrthoDB" id="10661996at2759"/>
<feature type="region of interest" description="Disordered" evidence="2">
    <location>
        <begin position="1"/>
        <end position="25"/>
    </location>
</feature>
<evidence type="ECO:0000313" key="5">
    <source>
        <dbReference type="Proteomes" id="UP000002009"/>
    </source>
</evidence>
<feature type="compositionally biased region" description="Acidic residues" evidence="2">
    <location>
        <begin position="308"/>
        <end position="317"/>
    </location>
</feature>
<keyword evidence="1" id="KW-0175">Coiled coil</keyword>
<feature type="region of interest" description="Disordered" evidence="2">
    <location>
        <begin position="296"/>
        <end position="369"/>
    </location>
</feature>
<dbReference type="SMART" id="SM00338">
    <property type="entry name" value="BRLZ"/>
    <property type="match status" value="1"/>
</dbReference>
<feature type="domain" description="BZIP" evidence="3">
    <location>
        <begin position="184"/>
        <end position="199"/>
    </location>
</feature>
<dbReference type="GeneID" id="8247228"/>
<dbReference type="PROSITE" id="PS00036">
    <property type="entry name" value="BZIP_BASIC"/>
    <property type="match status" value="1"/>
</dbReference>
<protein>
    <recommendedName>
        <fullName evidence="3">BZIP domain-containing protein</fullName>
    </recommendedName>
</protein>
<organism evidence="4 5">
    <name type="scientific">Micromonas commoda (strain RCC299 / NOUM17 / CCMP2709)</name>
    <name type="common">Picoplanktonic green alga</name>
    <dbReference type="NCBI Taxonomy" id="296587"/>
    <lineage>
        <taxon>Eukaryota</taxon>
        <taxon>Viridiplantae</taxon>
        <taxon>Chlorophyta</taxon>
        <taxon>Mamiellophyceae</taxon>
        <taxon>Mamiellales</taxon>
        <taxon>Mamiellaceae</taxon>
        <taxon>Micromonas</taxon>
    </lineage>
</organism>
<accession>C1EDI4</accession>
<dbReference type="CDD" id="cd14686">
    <property type="entry name" value="bZIP"/>
    <property type="match status" value="1"/>
</dbReference>
<sequence>MDPSDIDPVLKDLGPLLSSPRGGTAVPGHNLISRSVAPAPGQLGRMPSVPADAGAFFDENDLANLDGVLDFDVPGGGAGAGLGQSGNFGGPNSGIYNSGYIMDVDRANTTGDADHAGGLNTSSEDLDFYGSDHGDDHGGGSGTKGGKGKKGHGRRHSGESFEIGSSGLDQVDVSDLDPKDPKYRRRIQNRMASARFRAKAKERQQELDRLKSQVTQLRREKADLEAQCRNLNVMIESAAEQHRTSTMAWIVDHFWLRRKVHFKTLANSVRWMVRGQYRKGMTDAVLRAKLAAEGIVREEESSHARDDEPNDDSDVSMDDAGYDKNRPGERLRYDTNRHEARDPRGQTLGEMMSGGAGDGPDGPTLSPGTSWKLWATLQKLGSFGRSKPPVDPDTGEPINRPYTR</sequence>
<feature type="coiled-coil region" evidence="1">
    <location>
        <begin position="193"/>
        <end position="241"/>
    </location>
</feature>
<feature type="compositionally biased region" description="Basic and acidic residues" evidence="2">
    <location>
        <begin position="296"/>
        <end position="307"/>
    </location>
</feature>
<evidence type="ECO:0000313" key="4">
    <source>
        <dbReference type="EMBL" id="ACO66368.1"/>
    </source>
</evidence>
<keyword evidence="5" id="KW-1185">Reference proteome</keyword>
<dbReference type="Gene3D" id="1.20.5.170">
    <property type="match status" value="1"/>
</dbReference>
<dbReference type="RefSeq" id="XP_002505110.1">
    <property type="nucleotide sequence ID" value="XM_002505064.1"/>
</dbReference>
<dbReference type="Proteomes" id="UP000002009">
    <property type="component" value="Chromosome 11"/>
</dbReference>
<dbReference type="EMBL" id="CP001330">
    <property type="protein sequence ID" value="ACO66368.1"/>
    <property type="molecule type" value="Genomic_DNA"/>
</dbReference>
<evidence type="ECO:0000256" key="1">
    <source>
        <dbReference type="SAM" id="Coils"/>
    </source>
</evidence>
<feature type="region of interest" description="Disordered" evidence="2">
    <location>
        <begin position="112"/>
        <end position="182"/>
    </location>
</feature>
<name>C1EDI4_MICCC</name>
<dbReference type="Pfam" id="PF07716">
    <property type="entry name" value="bZIP_2"/>
    <property type="match status" value="1"/>
</dbReference>
<feature type="region of interest" description="Disordered" evidence="2">
    <location>
        <begin position="382"/>
        <end position="404"/>
    </location>
</feature>
<reference evidence="4 5" key="1">
    <citation type="journal article" date="2009" name="Science">
        <title>Green evolution and dynamic adaptations revealed by genomes of the marine picoeukaryotes Micromonas.</title>
        <authorList>
            <person name="Worden A.Z."/>
            <person name="Lee J.H."/>
            <person name="Mock T."/>
            <person name="Rouze P."/>
            <person name="Simmons M.P."/>
            <person name="Aerts A.L."/>
            <person name="Allen A.E."/>
            <person name="Cuvelier M.L."/>
            <person name="Derelle E."/>
            <person name="Everett M.V."/>
            <person name="Foulon E."/>
            <person name="Grimwood J."/>
            <person name="Gundlach H."/>
            <person name="Henrissat B."/>
            <person name="Napoli C."/>
            <person name="McDonald S.M."/>
            <person name="Parker M.S."/>
            <person name="Rombauts S."/>
            <person name="Salamov A."/>
            <person name="Von Dassow P."/>
            <person name="Badger J.H."/>
            <person name="Coutinho P.M."/>
            <person name="Demir E."/>
            <person name="Dubchak I."/>
            <person name="Gentemann C."/>
            <person name="Eikrem W."/>
            <person name="Gready J.E."/>
            <person name="John U."/>
            <person name="Lanier W."/>
            <person name="Lindquist E.A."/>
            <person name="Lucas S."/>
            <person name="Mayer K.F."/>
            <person name="Moreau H."/>
            <person name="Not F."/>
            <person name="Otillar R."/>
            <person name="Panaud O."/>
            <person name="Pangilinan J."/>
            <person name="Paulsen I."/>
            <person name="Piegu B."/>
            <person name="Poliakov A."/>
            <person name="Robbens S."/>
            <person name="Schmutz J."/>
            <person name="Toulza E."/>
            <person name="Wyss T."/>
            <person name="Zelensky A."/>
            <person name="Zhou K."/>
            <person name="Armbrust E.V."/>
            <person name="Bhattacharya D."/>
            <person name="Goodenough U.W."/>
            <person name="Van de Peer Y."/>
            <person name="Grigoriev I.V."/>
        </authorList>
    </citation>
    <scope>NUCLEOTIDE SEQUENCE [LARGE SCALE GENOMIC DNA]</scope>
    <source>
        <strain evidence="5">RCC299 / NOUM17</strain>
    </source>
</reference>
<dbReference type="GO" id="GO:0003700">
    <property type="term" value="F:DNA-binding transcription factor activity"/>
    <property type="evidence" value="ECO:0007669"/>
    <property type="project" value="InterPro"/>
</dbReference>
<feature type="compositionally biased region" description="Basic and acidic residues" evidence="2">
    <location>
        <begin position="321"/>
        <end position="344"/>
    </location>
</feature>
<gene>
    <name evidence="4" type="ORF">MICPUN_109106</name>
</gene>
<evidence type="ECO:0000259" key="3">
    <source>
        <dbReference type="PROSITE" id="PS00036"/>
    </source>
</evidence>